<keyword evidence="1" id="KW-0472">Membrane</keyword>
<name>A0A553JAL5_SHEHA</name>
<keyword evidence="1" id="KW-0812">Transmembrane</keyword>
<keyword evidence="3" id="KW-1185">Reference proteome</keyword>
<dbReference type="RefSeq" id="WP_144042972.1">
    <property type="nucleotide sequence ID" value="NZ_BMPL01000087.1"/>
</dbReference>
<evidence type="ECO:0000256" key="1">
    <source>
        <dbReference type="SAM" id="Phobius"/>
    </source>
</evidence>
<reference evidence="3" key="1">
    <citation type="submission" date="2019-07" db="EMBL/GenBank/DDBJ databases">
        <title>Shewanella sp. YLB-08 draft genomic sequence.</title>
        <authorList>
            <person name="Yu L."/>
        </authorList>
    </citation>
    <scope>NUCLEOTIDE SEQUENCE [LARGE SCALE GENOMIC DNA]</scope>
    <source>
        <strain evidence="3">JCM 20706</strain>
    </source>
</reference>
<accession>A0A553JAL5</accession>
<dbReference type="EMBL" id="VKGK01000076">
    <property type="protein sequence ID" value="TRY09498.1"/>
    <property type="molecule type" value="Genomic_DNA"/>
</dbReference>
<dbReference type="OrthoDB" id="6397922at2"/>
<evidence type="ECO:0000313" key="2">
    <source>
        <dbReference type="EMBL" id="TRY09498.1"/>
    </source>
</evidence>
<evidence type="ECO:0000313" key="3">
    <source>
        <dbReference type="Proteomes" id="UP000318126"/>
    </source>
</evidence>
<gene>
    <name evidence="2" type="ORF">FN961_25635</name>
</gene>
<protein>
    <submittedName>
        <fullName evidence="2">Chromosome partitioning protein ParA</fullName>
    </submittedName>
</protein>
<feature type="transmembrane region" description="Helical" evidence="1">
    <location>
        <begin position="14"/>
        <end position="32"/>
    </location>
</feature>
<dbReference type="AlphaFoldDB" id="A0A553JAL5"/>
<proteinExistence type="predicted"/>
<comment type="caution">
    <text evidence="2">The sequence shown here is derived from an EMBL/GenBank/DDBJ whole genome shotgun (WGS) entry which is preliminary data.</text>
</comment>
<sequence length="274" mass="30876">METLIVLISKIPNVIWSAVIASFLTFLGVFWTNKGNEKRQAALLEHEKQKYQSEQKLALKKEVFLNVAGSFADVLGIVPKLINLEFTQKDIEVQMKDHSGIVAKSYLAAKEESVAEILNYSAETAEVFIDLMKDRAIALDHKKAIEIYGSTIDKANNEKDRLISIMKELNLQGRNDPATFDYLNKSYETQEGIVQRSTASLEEQEGILEPLYLEFAKKCMSEHGRLLSLLPPMTIALRGELGNDQDSQVFIDALNSNIEIMNSAFDNLFVRKEA</sequence>
<dbReference type="Proteomes" id="UP000318126">
    <property type="component" value="Unassembled WGS sequence"/>
</dbReference>
<organism evidence="2 3">
    <name type="scientific">Shewanella hanedai</name>
    <name type="common">Alteromonas hanedai</name>
    <dbReference type="NCBI Taxonomy" id="25"/>
    <lineage>
        <taxon>Bacteria</taxon>
        <taxon>Pseudomonadati</taxon>
        <taxon>Pseudomonadota</taxon>
        <taxon>Gammaproteobacteria</taxon>
        <taxon>Alteromonadales</taxon>
        <taxon>Shewanellaceae</taxon>
        <taxon>Shewanella</taxon>
    </lineage>
</organism>
<keyword evidence="1" id="KW-1133">Transmembrane helix</keyword>